<protein>
    <submittedName>
        <fullName evidence="2">Uncharacterized protein</fullName>
    </submittedName>
</protein>
<evidence type="ECO:0000313" key="2">
    <source>
        <dbReference type="EMBL" id="CAK0852631.1"/>
    </source>
</evidence>
<name>A0ABN9U1G7_9DINO</name>
<evidence type="ECO:0000313" key="3">
    <source>
        <dbReference type="Proteomes" id="UP001189429"/>
    </source>
</evidence>
<comment type="caution">
    <text evidence="2">The sequence shown here is derived from an EMBL/GenBank/DDBJ whole genome shotgun (WGS) entry which is preliminary data.</text>
</comment>
<keyword evidence="1" id="KW-1133">Transmembrane helix</keyword>
<gene>
    <name evidence="2" type="ORF">PCOR1329_LOCUS44358</name>
</gene>
<keyword evidence="1" id="KW-0812">Transmembrane</keyword>
<keyword evidence="1" id="KW-0472">Membrane</keyword>
<dbReference type="Proteomes" id="UP001189429">
    <property type="component" value="Unassembled WGS sequence"/>
</dbReference>
<sequence>MREASDAERRASRAEALLAGTLGSGGERAVGSEELRARLCGVAGFEPTEAEVARLGAAVGGPATAFGYEDLAGEAFDVELAGILAERRQREAQRRVQEREAQAVAQAAQRAQQAWAEPVLGNDDRSIGTRVLASLAYVLPLIDLIQYGPPLAQFLPILSPLLALLAIPSAVVSAAPLGFA</sequence>
<dbReference type="EMBL" id="CAUYUJ010015327">
    <property type="protein sequence ID" value="CAK0852631.1"/>
    <property type="molecule type" value="Genomic_DNA"/>
</dbReference>
<proteinExistence type="predicted"/>
<evidence type="ECO:0000256" key="1">
    <source>
        <dbReference type="SAM" id="Phobius"/>
    </source>
</evidence>
<feature type="transmembrane region" description="Helical" evidence="1">
    <location>
        <begin position="154"/>
        <end position="179"/>
    </location>
</feature>
<feature type="transmembrane region" description="Helical" evidence="1">
    <location>
        <begin position="131"/>
        <end position="148"/>
    </location>
</feature>
<reference evidence="2" key="1">
    <citation type="submission" date="2023-10" db="EMBL/GenBank/DDBJ databases">
        <authorList>
            <person name="Chen Y."/>
            <person name="Shah S."/>
            <person name="Dougan E. K."/>
            <person name="Thang M."/>
            <person name="Chan C."/>
        </authorList>
    </citation>
    <scope>NUCLEOTIDE SEQUENCE [LARGE SCALE GENOMIC DNA]</scope>
</reference>
<accession>A0ABN9U1G7</accession>
<organism evidence="2 3">
    <name type="scientific">Prorocentrum cordatum</name>
    <dbReference type="NCBI Taxonomy" id="2364126"/>
    <lineage>
        <taxon>Eukaryota</taxon>
        <taxon>Sar</taxon>
        <taxon>Alveolata</taxon>
        <taxon>Dinophyceae</taxon>
        <taxon>Prorocentrales</taxon>
        <taxon>Prorocentraceae</taxon>
        <taxon>Prorocentrum</taxon>
    </lineage>
</organism>
<keyword evidence="3" id="KW-1185">Reference proteome</keyword>